<comment type="similarity">
    <text evidence="1">Belongs to the DNA repair enzymes AP/ExoA family.</text>
</comment>
<evidence type="ECO:0000256" key="7">
    <source>
        <dbReference type="PIRSR" id="PIRSR604808-3"/>
    </source>
</evidence>
<keyword evidence="2 6" id="KW-0479">Metal-binding</keyword>
<feature type="active site" evidence="5">
    <location>
        <position position="109"/>
    </location>
</feature>
<protein>
    <submittedName>
        <fullName evidence="9">Exodeoxyribonuclease III</fullName>
        <ecNumber evidence="9">3.1.11.2</ecNumber>
    </submittedName>
</protein>
<feature type="site" description="Important for catalytic activity" evidence="7">
    <location>
        <position position="230"/>
    </location>
</feature>
<feature type="active site" description="Proton donor/acceptor" evidence="5">
    <location>
        <position position="159"/>
    </location>
</feature>
<evidence type="ECO:0000256" key="5">
    <source>
        <dbReference type="PIRSR" id="PIRSR604808-1"/>
    </source>
</evidence>
<dbReference type="PROSITE" id="PS00726">
    <property type="entry name" value="AP_NUCLEASE_F1_1"/>
    <property type="match status" value="1"/>
</dbReference>
<keyword evidence="3 9" id="KW-0378">Hydrolase</keyword>
<keyword evidence="4 6" id="KW-0460">Magnesium</keyword>
<evidence type="ECO:0000256" key="4">
    <source>
        <dbReference type="ARBA" id="ARBA00022842"/>
    </source>
</evidence>
<evidence type="ECO:0000259" key="8">
    <source>
        <dbReference type="Pfam" id="PF03372"/>
    </source>
</evidence>
<dbReference type="InterPro" id="IPR004808">
    <property type="entry name" value="AP_endonuc_1"/>
</dbReference>
<dbReference type="RefSeq" id="WP_119839881.1">
    <property type="nucleotide sequence ID" value="NZ_CP060436.1"/>
</dbReference>
<dbReference type="NCBIfam" id="TIGR00633">
    <property type="entry name" value="xth"/>
    <property type="match status" value="1"/>
</dbReference>
<name>A0A418SDL5_9RHOB</name>
<evidence type="ECO:0000313" key="9">
    <source>
        <dbReference type="EMBL" id="QPM89447.1"/>
    </source>
</evidence>
<dbReference type="GO" id="GO:0008311">
    <property type="term" value="F:double-stranded DNA 3'-5' DNA exonuclease activity"/>
    <property type="evidence" value="ECO:0007669"/>
    <property type="project" value="UniProtKB-EC"/>
</dbReference>
<dbReference type="SUPFAM" id="SSF56219">
    <property type="entry name" value="DNase I-like"/>
    <property type="match status" value="1"/>
</dbReference>
<dbReference type="InterPro" id="IPR005135">
    <property type="entry name" value="Endo/exonuclease/phosphatase"/>
</dbReference>
<dbReference type="CDD" id="cd09086">
    <property type="entry name" value="ExoIII-like_AP-endo"/>
    <property type="match status" value="1"/>
</dbReference>
<evidence type="ECO:0000256" key="1">
    <source>
        <dbReference type="ARBA" id="ARBA00007092"/>
    </source>
</evidence>
<feature type="active site" description="Proton acceptor" evidence="5">
    <location>
        <position position="260"/>
    </location>
</feature>
<evidence type="ECO:0000256" key="6">
    <source>
        <dbReference type="PIRSR" id="PIRSR604808-2"/>
    </source>
</evidence>
<dbReference type="GO" id="GO:0004519">
    <property type="term" value="F:endonuclease activity"/>
    <property type="evidence" value="ECO:0007669"/>
    <property type="project" value="InterPro"/>
</dbReference>
<evidence type="ECO:0000256" key="3">
    <source>
        <dbReference type="ARBA" id="ARBA00022801"/>
    </source>
</evidence>
<dbReference type="AlphaFoldDB" id="A0A418SDL5"/>
<dbReference type="InterPro" id="IPR037493">
    <property type="entry name" value="ExoIII-like"/>
</dbReference>
<evidence type="ECO:0000256" key="2">
    <source>
        <dbReference type="ARBA" id="ARBA00022723"/>
    </source>
</evidence>
<dbReference type="Pfam" id="PF03372">
    <property type="entry name" value="Exo_endo_phos"/>
    <property type="match status" value="1"/>
</dbReference>
<dbReference type="KEGG" id="palw:PSAL_006660"/>
<dbReference type="InterPro" id="IPR020847">
    <property type="entry name" value="AP_endonuclease_F1_BS"/>
</dbReference>
<keyword evidence="10" id="KW-1185">Reference proteome</keyword>
<feature type="binding site" evidence="6">
    <location>
        <position position="159"/>
    </location>
    <ligand>
        <name>Mg(2+)</name>
        <dbReference type="ChEBI" id="CHEBI:18420"/>
        <label>1</label>
    </ligand>
</feature>
<dbReference type="EC" id="3.1.11.2" evidence="9"/>
<dbReference type="InterPro" id="IPR036691">
    <property type="entry name" value="Endo/exonu/phosph_ase_sf"/>
</dbReference>
<dbReference type="GO" id="GO:0003677">
    <property type="term" value="F:DNA binding"/>
    <property type="evidence" value="ECO:0007669"/>
    <property type="project" value="InterPro"/>
</dbReference>
<proteinExistence type="inferred from homology"/>
<accession>A0A418SDL5</accession>
<evidence type="ECO:0000313" key="10">
    <source>
        <dbReference type="Proteomes" id="UP000283786"/>
    </source>
</evidence>
<reference evidence="9 10" key="1">
    <citation type="submission" date="2020-08" db="EMBL/GenBank/DDBJ databases">
        <title>Genome sequence of Rhodobacteraceae bacterium Lw-13e.</title>
        <authorList>
            <person name="Poehlein A."/>
            <person name="Wolter L."/>
            <person name="Daniel R."/>
            <person name="Brinkhoff T."/>
        </authorList>
    </citation>
    <scope>NUCLEOTIDE SEQUENCE [LARGE SCALE GENOMIC DNA]</scope>
    <source>
        <strain evidence="9 10">Lw-13e</strain>
    </source>
</reference>
<dbReference type="EMBL" id="CP060436">
    <property type="protein sequence ID" value="QPM89447.1"/>
    <property type="molecule type" value="Genomic_DNA"/>
</dbReference>
<dbReference type="NCBIfam" id="TIGR00195">
    <property type="entry name" value="exoDNase_III"/>
    <property type="match status" value="1"/>
</dbReference>
<gene>
    <name evidence="9" type="primary">xthA_1</name>
    <name evidence="9" type="ORF">PSAL_006660</name>
</gene>
<dbReference type="GO" id="GO:0046872">
    <property type="term" value="F:metal ion binding"/>
    <property type="evidence" value="ECO:0007669"/>
    <property type="project" value="UniProtKB-KW"/>
</dbReference>
<dbReference type="GO" id="GO:0006281">
    <property type="term" value="P:DNA repair"/>
    <property type="evidence" value="ECO:0007669"/>
    <property type="project" value="InterPro"/>
</dbReference>
<feature type="binding site" evidence="6">
    <location>
        <position position="260"/>
    </location>
    <ligand>
        <name>Mg(2+)</name>
        <dbReference type="ChEBI" id="CHEBI:18420"/>
        <label>1</label>
    </ligand>
</feature>
<comment type="cofactor">
    <cofactor evidence="6">
        <name>Mg(2+)</name>
        <dbReference type="ChEBI" id="CHEBI:18420"/>
    </cofactor>
    <cofactor evidence="6">
        <name>Mn(2+)</name>
        <dbReference type="ChEBI" id="CHEBI:29035"/>
    </cofactor>
    <text evidence="6">Probably binds two magnesium or manganese ions per subunit.</text>
</comment>
<organism evidence="9 10">
    <name type="scientific">Pseudooceanicola algae</name>
    <dbReference type="NCBI Taxonomy" id="1537215"/>
    <lineage>
        <taxon>Bacteria</taxon>
        <taxon>Pseudomonadati</taxon>
        <taxon>Pseudomonadota</taxon>
        <taxon>Alphaproteobacteria</taxon>
        <taxon>Rhodobacterales</taxon>
        <taxon>Paracoccaceae</taxon>
        <taxon>Pseudooceanicola</taxon>
    </lineage>
</organism>
<feature type="domain" description="Endonuclease/exonuclease/phosphatase" evidence="8">
    <location>
        <begin position="4"/>
        <end position="260"/>
    </location>
</feature>
<dbReference type="PANTHER" id="PTHR43250">
    <property type="entry name" value="EXODEOXYRIBONUCLEASE III"/>
    <property type="match status" value="1"/>
</dbReference>
<feature type="binding site" evidence="6">
    <location>
        <position position="34"/>
    </location>
    <ligand>
        <name>Mg(2+)</name>
        <dbReference type="ChEBI" id="CHEBI:18420"/>
        <label>1</label>
    </ligand>
</feature>
<feature type="binding site" evidence="6">
    <location>
        <position position="161"/>
    </location>
    <ligand>
        <name>Mg(2+)</name>
        <dbReference type="ChEBI" id="CHEBI:18420"/>
        <label>1</label>
    </ligand>
</feature>
<feature type="site" description="Interaction with DNA substrate" evidence="7">
    <location>
        <position position="260"/>
    </location>
</feature>
<feature type="binding site" evidence="6">
    <location>
        <position position="259"/>
    </location>
    <ligand>
        <name>Mg(2+)</name>
        <dbReference type="ChEBI" id="CHEBI:18420"/>
        <label>1</label>
    </ligand>
</feature>
<dbReference type="PROSITE" id="PS51435">
    <property type="entry name" value="AP_NUCLEASE_F1_4"/>
    <property type="match status" value="1"/>
</dbReference>
<sequence length="269" mass="30005">MKLATFNINGIKARIKALGDWLDEAQPDVVVLQEIKSVDEGFPREMFEERGYQVETHGQKSFNGVAILSKLPLEDVTRGLPGDESDEQARWIEATVVGDRTALRICGLYLPNGNPVELEADGTPVAGGKYAYKLAWMARLKTRAEALLAAEEPAVMLGDYNIIPQEEDAANPEKWREDALFRPESRAAWRAVVNLGFTEIIRTRMPAPGHYTFWDYQAGAWNKNDGIRIDHMLMTPQCADLVTDCGIDAGIRGREKPSDHVPVWVDLAL</sequence>
<feature type="site" description="Transition state stabilizer" evidence="7">
    <location>
        <position position="161"/>
    </location>
</feature>
<dbReference type="Gene3D" id="3.60.10.10">
    <property type="entry name" value="Endonuclease/exonuclease/phosphatase"/>
    <property type="match status" value="1"/>
</dbReference>
<keyword evidence="6" id="KW-0464">Manganese</keyword>
<dbReference type="PANTHER" id="PTHR43250:SF2">
    <property type="entry name" value="EXODEOXYRIBONUCLEASE III"/>
    <property type="match status" value="1"/>
</dbReference>
<feature type="binding site" evidence="6">
    <location>
        <position position="7"/>
    </location>
    <ligand>
        <name>Mg(2+)</name>
        <dbReference type="ChEBI" id="CHEBI:18420"/>
        <label>1</label>
    </ligand>
</feature>
<dbReference type="Proteomes" id="UP000283786">
    <property type="component" value="Chromosome"/>
</dbReference>
<dbReference type="OrthoDB" id="9803914at2"/>